<comment type="caution">
    <text evidence="1">The sequence shown here is derived from an EMBL/GenBank/DDBJ whole genome shotgun (WGS) entry which is preliminary data.</text>
</comment>
<keyword evidence="2" id="KW-1185">Reference proteome</keyword>
<organism evidence="1 2">
    <name type="scientific">Paragonimus heterotremus</name>
    <dbReference type="NCBI Taxonomy" id="100268"/>
    <lineage>
        <taxon>Eukaryota</taxon>
        <taxon>Metazoa</taxon>
        <taxon>Spiralia</taxon>
        <taxon>Lophotrochozoa</taxon>
        <taxon>Platyhelminthes</taxon>
        <taxon>Trematoda</taxon>
        <taxon>Digenea</taxon>
        <taxon>Plagiorchiida</taxon>
        <taxon>Troglotremata</taxon>
        <taxon>Troglotrematidae</taxon>
        <taxon>Paragonimus</taxon>
    </lineage>
</organism>
<name>A0A8J4SKM6_9TREM</name>
<evidence type="ECO:0000313" key="2">
    <source>
        <dbReference type="Proteomes" id="UP000748531"/>
    </source>
</evidence>
<accession>A0A8J4SKM6</accession>
<proteinExistence type="predicted"/>
<reference evidence="1" key="1">
    <citation type="submission" date="2019-05" db="EMBL/GenBank/DDBJ databases">
        <title>Annotation for the trematode Paragonimus heterotremus.</title>
        <authorList>
            <person name="Choi Y.-J."/>
        </authorList>
    </citation>
    <scope>NUCLEOTIDE SEQUENCE</scope>
    <source>
        <strain evidence="1">LC</strain>
    </source>
</reference>
<evidence type="ECO:0000313" key="1">
    <source>
        <dbReference type="EMBL" id="KAF5395387.1"/>
    </source>
</evidence>
<gene>
    <name evidence="1" type="ORF">PHET_12296</name>
</gene>
<dbReference type="OrthoDB" id="5985074at2759"/>
<dbReference type="EMBL" id="LUCH01013940">
    <property type="protein sequence ID" value="KAF5395387.1"/>
    <property type="molecule type" value="Genomic_DNA"/>
</dbReference>
<dbReference type="AlphaFoldDB" id="A0A8J4SKM6"/>
<protein>
    <submittedName>
        <fullName evidence="1">Uncharacterized protein</fullName>
    </submittedName>
</protein>
<dbReference type="Proteomes" id="UP000748531">
    <property type="component" value="Unassembled WGS sequence"/>
</dbReference>
<sequence>MLFGLLGRSVSARTTINFVCTNVLRDNPEGLCQQDFTVAVLARETEMSVDDHRALAIVEYSTSLIDRYCEKALPWRRGVLPPLYNRSVAQKRLNMLRQLALKCGELTQQSSHVMDGHINRGHAEIASEVSFRWNPQMLSSNSQPFSFGSYNQNRRCGTFGREL</sequence>